<dbReference type="Gene3D" id="1.25.40.180">
    <property type="match status" value="1"/>
</dbReference>
<feature type="compositionally biased region" description="Basic residues" evidence="1">
    <location>
        <begin position="106"/>
        <end position="116"/>
    </location>
</feature>
<sequence>MLERERATIQFVGYLVNHEALDKGKLRVCLERLVPNLEDAAHDEYSVQLVCELLLAAVPRSWANLASYTALIKQARNGLQLRVSSVTYTLVQDVLQLRSEWVANDRRKRERKKKAKLEKERRGDANLE</sequence>
<dbReference type="Proteomes" id="UP000703269">
    <property type="component" value="Unassembled WGS sequence"/>
</dbReference>
<evidence type="ECO:0000256" key="1">
    <source>
        <dbReference type="SAM" id="MobiDB-lite"/>
    </source>
</evidence>
<proteinExistence type="predicted"/>
<organism evidence="2 3">
    <name type="scientific">Phanerochaete sordida</name>
    <dbReference type="NCBI Taxonomy" id="48140"/>
    <lineage>
        <taxon>Eukaryota</taxon>
        <taxon>Fungi</taxon>
        <taxon>Dikarya</taxon>
        <taxon>Basidiomycota</taxon>
        <taxon>Agaricomycotina</taxon>
        <taxon>Agaricomycetes</taxon>
        <taxon>Polyporales</taxon>
        <taxon>Phanerochaetaceae</taxon>
        <taxon>Phanerochaete</taxon>
    </lineage>
</organism>
<feature type="region of interest" description="Disordered" evidence="1">
    <location>
        <begin position="106"/>
        <end position="128"/>
    </location>
</feature>
<evidence type="ECO:0000313" key="2">
    <source>
        <dbReference type="EMBL" id="GJE84043.1"/>
    </source>
</evidence>
<accession>A0A9P3L7I9</accession>
<comment type="caution">
    <text evidence="2">The sequence shown here is derived from an EMBL/GenBank/DDBJ whole genome shotgun (WGS) entry which is preliminary data.</text>
</comment>
<feature type="compositionally biased region" description="Basic and acidic residues" evidence="1">
    <location>
        <begin position="117"/>
        <end position="128"/>
    </location>
</feature>
<keyword evidence="3" id="KW-1185">Reference proteome</keyword>
<evidence type="ECO:0000313" key="3">
    <source>
        <dbReference type="Proteomes" id="UP000703269"/>
    </source>
</evidence>
<dbReference type="AlphaFoldDB" id="A0A9P3L7I9"/>
<gene>
    <name evidence="2" type="ORF">PsYK624_001180</name>
</gene>
<name>A0A9P3L7I9_9APHY</name>
<reference evidence="2 3" key="1">
    <citation type="submission" date="2021-08" db="EMBL/GenBank/DDBJ databases">
        <title>Draft Genome Sequence of Phanerochaete sordida strain YK-624.</title>
        <authorList>
            <person name="Mori T."/>
            <person name="Dohra H."/>
            <person name="Suzuki T."/>
            <person name="Kawagishi H."/>
            <person name="Hirai H."/>
        </authorList>
    </citation>
    <scope>NUCLEOTIDE SEQUENCE [LARGE SCALE GENOMIC DNA]</scope>
    <source>
        <strain evidence="2 3">YK-624</strain>
    </source>
</reference>
<protein>
    <submittedName>
        <fullName evidence="2">Uncharacterized protein</fullName>
    </submittedName>
</protein>
<dbReference type="EMBL" id="BPQB01000001">
    <property type="protein sequence ID" value="GJE84043.1"/>
    <property type="molecule type" value="Genomic_DNA"/>
</dbReference>